<dbReference type="EMBL" id="OOFM01000001">
    <property type="protein sequence ID" value="SPL61972.1"/>
    <property type="molecule type" value="Genomic_DNA"/>
</dbReference>
<dbReference type="Pfam" id="PF14099">
    <property type="entry name" value="Polysacc_lyase"/>
    <property type="match status" value="1"/>
</dbReference>
<evidence type="ECO:0000313" key="2">
    <source>
        <dbReference type="EMBL" id="SPL61972.1"/>
    </source>
</evidence>
<keyword evidence="1" id="KW-0732">Signal</keyword>
<protein>
    <recommendedName>
        <fullName evidence="4">Polysaccharide lyase-like protein</fullName>
    </recommendedName>
</protein>
<evidence type="ECO:0000256" key="1">
    <source>
        <dbReference type="SAM" id="SignalP"/>
    </source>
</evidence>
<sequence>MIKTCAVALLLSTLFVQVSAIADPLNTPLFDTFDGEDFSPTGGLYYRDNDEQKAGTVEFQSAVTRTGPRALKLSVRSGCKATTENCSERAEIWEKTELRVPYDQAVWYGFGVKFAEPIPQDDHRYVIAQWKREIGPGTKGDFSPFLAVRLNKGKLFITVETNYHPPVSTGTKGTAATCDKGSTPVWLRPETNQMRALVATDDNWVAEDGGLFSACTDKITITPRGNSLPSPDSGWIDFAFMTKPGPDGTGHIEIFANGLWISTIKGYIGHNDPGLGKNQYFKFGPYRAAGTGEWSLFYDDFRRSANCRDVLRDSNACDLIK</sequence>
<feature type="chain" id="PRO_5015128325" description="Polysaccharide lyase-like protein" evidence="1">
    <location>
        <begin position="23"/>
        <end position="321"/>
    </location>
</feature>
<feature type="signal peptide" evidence="1">
    <location>
        <begin position="1"/>
        <end position="22"/>
    </location>
</feature>
<dbReference type="RefSeq" id="WP_109366136.1">
    <property type="nucleotide sequence ID" value="NZ_OOFM01000001.1"/>
</dbReference>
<name>A0A2P9HD14_9HYPH</name>
<dbReference type="InterPro" id="IPR025975">
    <property type="entry name" value="Polysacc_lyase"/>
</dbReference>
<gene>
    <name evidence="2" type="ORF">OHAE_4764</name>
</gene>
<proteinExistence type="predicted"/>
<organism evidence="2 3">
    <name type="scientific">Ochrobactrum soli</name>
    <dbReference type="NCBI Taxonomy" id="2448455"/>
    <lineage>
        <taxon>Bacteria</taxon>
        <taxon>Pseudomonadati</taxon>
        <taxon>Pseudomonadota</taxon>
        <taxon>Alphaproteobacteria</taxon>
        <taxon>Hyphomicrobiales</taxon>
        <taxon>Brucellaceae</taxon>
        <taxon>Brucella/Ochrobactrum group</taxon>
        <taxon>Ochrobactrum</taxon>
    </lineage>
</organism>
<evidence type="ECO:0000313" key="3">
    <source>
        <dbReference type="Proteomes" id="UP000246073"/>
    </source>
</evidence>
<dbReference type="Gene3D" id="2.60.120.200">
    <property type="match status" value="1"/>
</dbReference>
<evidence type="ECO:0008006" key="4">
    <source>
        <dbReference type="Google" id="ProtNLM"/>
    </source>
</evidence>
<accession>A0A2P9HD14</accession>
<reference evidence="3" key="1">
    <citation type="submission" date="2017-12" db="EMBL/GenBank/DDBJ databases">
        <authorList>
            <person name="Diaz M."/>
        </authorList>
    </citation>
    <scope>NUCLEOTIDE SEQUENCE [LARGE SCALE GENOMIC DNA]</scope>
    <source>
        <strain evidence="3">FI11154</strain>
    </source>
</reference>
<dbReference type="AlphaFoldDB" id="A0A2P9HD14"/>
<dbReference type="Proteomes" id="UP000246073">
    <property type="component" value="Unassembled WGS sequence"/>
</dbReference>